<dbReference type="InterPro" id="IPR052616">
    <property type="entry name" value="SYO1-like"/>
</dbReference>
<dbReference type="GO" id="GO:0042273">
    <property type="term" value="P:ribosomal large subunit biogenesis"/>
    <property type="evidence" value="ECO:0007669"/>
    <property type="project" value="TreeGrafter"/>
</dbReference>
<evidence type="ECO:0000259" key="3">
    <source>
        <dbReference type="Pfam" id="PF25567"/>
    </source>
</evidence>
<evidence type="ECO:0000256" key="1">
    <source>
        <dbReference type="ARBA" id="ARBA00049983"/>
    </source>
</evidence>
<feature type="region of interest" description="Disordered" evidence="2">
    <location>
        <begin position="354"/>
        <end position="390"/>
    </location>
</feature>
<comment type="caution">
    <text evidence="4">The sequence shown here is derived from an EMBL/GenBank/DDBJ whole genome shotgun (WGS) entry which is preliminary data.</text>
</comment>
<dbReference type="Gene3D" id="1.25.10.10">
    <property type="entry name" value="Leucine-rich Repeat Variant"/>
    <property type="match status" value="2"/>
</dbReference>
<gene>
    <name evidence="4" type="ORF">QBC33DRAFT_539747</name>
</gene>
<dbReference type="AlphaFoldDB" id="A0AAJ0C070"/>
<protein>
    <recommendedName>
        <fullName evidence="3">SYO1-like TPR repeats domain-containing protein</fullName>
    </recommendedName>
</protein>
<feature type="region of interest" description="Disordered" evidence="2">
    <location>
        <begin position="1"/>
        <end position="23"/>
    </location>
</feature>
<organism evidence="4 5">
    <name type="scientific">Phialemonium atrogriseum</name>
    <dbReference type="NCBI Taxonomy" id="1093897"/>
    <lineage>
        <taxon>Eukaryota</taxon>
        <taxon>Fungi</taxon>
        <taxon>Dikarya</taxon>
        <taxon>Ascomycota</taxon>
        <taxon>Pezizomycotina</taxon>
        <taxon>Sordariomycetes</taxon>
        <taxon>Sordariomycetidae</taxon>
        <taxon>Cephalothecales</taxon>
        <taxon>Cephalothecaceae</taxon>
        <taxon>Phialemonium</taxon>
    </lineage>
</organism>
<dbReference type="EMBL" id="MU839010">
    <property type="protein sequence ID" value="KAK1766668.1"/>
    <property type="molecule type" value="Genomic_DNA"/>
</dbReference>
<dbReference type="InterPro" id="IPR057990">
    <property type="entry name" value="TPR_SYO1"/>
</dbReference>
<dbReference type="InterPro" id="IPR011989">
    <property type="entry name" value="ARM-like"/>
</dbReference>
<dbReference type="GeneID" id="85311194"/>
<evidence type="ECO:0000256" key="2">
    <source>
        <dbReference type="SAM" id="MobiDB-lite"/>
    </source>
</evidence>
<dbReference type="SUPFAM" id="SSF48371">
    <property type="entry name" value="ARM repeat"/>
    <property type="match status" value="1"/>
</dbReference>
<dbReference type="PANTHER" id="PTHR13347:SF1">
    <property type="entry name" value="HEAT REPEAT-CONTAINING PROTEIN 3"/>
    <property type="match status" value="1"/>
</dbReference>
<dbReference type="InterPro" id="IPR016024">
    <property type="entry name" value="ARM-type_fold"/>
</dbReference>
<comment type="similarity">
    <text evidence="1">Belongs to the nuclear import and ribosome assembly adapter family.</text>
</comment>
<feature type="compositionally biased region" description="Basic residues" evidence="2">
    <location>
        <begin position="1"/>
        <end position="11"/>
    </location>
</feature>
<dbReference type="Pfam" id="PF25567">
    <property type="entry name" value="TPR_SYO1"/>
    <property type="match status" value="1"/>
</dbReference>
<dbReference type="GO" id="GO:0006606">
    <property type="term" value="P:protein import into nucleus"/>
    <property type="evidence" value="ECO:0007669"/>
    <property type="project" value="TreeGrafter"/>
</dbReference>
<evidence type="ECO:0000313" key="4">
    <source>
        <dbReference type="EMBL" id="KAK1766668.1"/>
    </source>
</evidence>
<keyword evidence="5" id="KW-1185">Reference proteome</keyword>
<sequence>MGKSRRNRNRANRSDPITKPVKPLSDPELVALREARILPVIKDLQSPEPKSRTAAAGAIANIIQDVKCRKLLLREQVVPIILTQTLTDNSIESRAAGWEILRVLAQEEESDFCVHLYRLDVLTAIEHAGKIVVDALAASEPPFGKTPKARQQVVWDISAALVSLLTALAVARDEALETIVANRSILHFLFVLATNEATSPDLLDEVFSCLMTLSEENLDFGQAAIDDRDTRFYEHLLKFKEGTGSRAVAACGVLHNIFYSLQWQDHSPGQDGACDAILIPVLARVLGQTSLRQQTTNGTHGSSPSEVLELALEILASIGTDLQSTLEKANSAGDGGKAKGEWNEIDDADADADAMDEDDAGVEIEGEQSADEDDNEDDNDDDSEEMDQDEMEADMEMVTGTDHEESGASGINALPTLRELVQKATPQMIKWSQIPLDSDEAIAVQGHALSALNNLAWTMSCFDFANGENAGIYSLWAPAAKKIWSNTVAPILASDTADVNLASLVTSLAWAIARSVNGNVPLTGDEYRKFMTLYQASKSLDQENVVGSGEASEGPEDPFQGIGVKCIGVLGQLARDPAPVALNREIGVFLMVVLNGLPETPAADAVEALNQLFDMYGDETLEYDKEVFWKNNLLKHLEEISPKVKSMAKSIDKRRFGELRSRADEVVLNLGRFIKYKQKHAP</sequence>
<proteinExistence type="inferred from homology"/>
<feature type="domain" description="SYO1-like TPR repeats" evidence="3">
    <location>
        <begin position="443"/>
        <end position="680"/>
    </location>
</feature>
<dbReference type="GO" id="GO:0051082">
    <property type="term" value="F:unfolded protein binding"/>
    <property type="evidence" value="ECO:0007669"/>
    <property type="project" value="TreeGrafter"/>
</dbReference>
<dbReference type="PANTHER" id="PTHR13347">
    <property type="entry name" value="HEAT REPEAT-CONTAINING PROTEIN 3"/>
    <property type="match status" value="1"/>
</dbReference>
<evidence type="ECO:0000313" key="5">
    <source>
        <dbReference type="Proteomes" id="UP001244011"/>
    </source>
</evidence>
<dbReference type="RefSeq" id="XP_060282881.1">
    <property type="nucleotide sequence ID" value="XM_060428007.1"/>
</dbReference>
<accession>A0AAJ0C070</accession>
<reference evidence="4" key="1">
    <citation type="submission" date="2023-06" db="EMBL/GenBank/DDBJ databases">
        <title>Genome-scale phylogeny and comparative genomics of the fungal order Sordariales.</title>
        <authorList>
            <consortium name="Lawrence Berkeley National Laboratory"/>
            <person name="Hensen N."/>
            <person name="Bonometti L."/>
            <person name="Westerberg I."/>
            <person name="Brannstrom I.O."/>
            <person name="Guillou S."/>
            <person name="Cros-Aarteil S."/>
            <person name="Calhoun S."/>
            <person name="Haridas S."/>
            <person name="Kuo A."/>
            <person name="Mondo S."/>
            <person name="Pangilinan J."/>
            <person name="Riley R."/>
            <person name="Labutti K."/>
            <person name="Andreopoulos B."/>
            <person name="Lipzen A."/>
            <person name="Chen C."/>
            <person name="Yanf M."/>
            <person name="Daum C."/>
            <person name="Ng V."/>
            <person name="Clum A."/>
            <person name="Steindorff A."/>
            <person name="Ohm R."/>
            <person name="Martin F."/>
            <person name="Silar P."/>
            <person name="Natvig D."/>
            <person name="Lalanne C."/>
            <person name="Gautier V."/>
            <person name="Ament-Velasquez S.L."/>
            <person name="Kruys A."/>
            <person name="Hutchinson M.I."/>
            <person name="Powell A.J."/>
            <person name="Barry K."/>
            <person name="Miller A.N."/>
            <person name="Grigoriev I.V."/>
            <person name="Debuchy R."/>
            <person name="Gladieux P."/>
            <person name="Thoren M.H."/>
            <person name="Johannesson H."/>
        </authorList>
    </citation>
    <scope>NUCLEOTIDE SEQUENCE</scope>
    <source>
        <strain evidence="4">8032-3</strain>
    </source>
</reference>
<dbReference type="Proteomes" id="UP001244011">
    <property type="component" value="Unassembled WGS sequence"/>
</dbReference>
<name>A0AAJ0C070_9PEZI</name>
<dbReference type="CDD" id="cd13394">
    <property type="entry name" value="Syo1_like"/>
    <property type="match status" value="1"/>
</dbReference>